<evidence type="ECO:0000256" key="8">
    <source>
        <dbReference type="ARBA" id="ARBA00022857"/>
    </source>
</evidence>
<dbReference type="Pfam" id="PF01070">
    <property type="entry name" value="FMN_dh"/>
    <property type="match status" value="1"/>
</dbReference>
<dbReference type="GO" id="GO:0010142">
    <property type="term" value="P:farnesyl diphosphate biosynthetic process, mevalonate pathway"/>
    <property type="evidence" value="ECO:0007669"/>
    <property type="project" value="InterPro"/>
</dbReference>
<dbReference type="InterPro" id="IPR013746">
    <property type="entry name" value="HMG_CoA_synt_C_dom"/>
</dbReference>
<evidence type="ECO:0000256" key="10">
    <source>
        <dbReference type="ARBA" id="ARBA00023235"/>
    </source>
</evidence>
<dbReference type="GO" id="GO:0004452">
    <property type="term" value="F:isopentenyl-diphosphate delta-isomerase activity"/>
    <property type="evidence" value="ECO:0007669"/>
    <property type="project" value="InterPro"/>
</dbReference>
<evidence type="ECO:0000256" key="3">
    <source>
        <dbReference type="ARBA" id="ARBA00022490"/>
    </source>
</evidence>
<dbReference type="InterPro" id="IPR011179">
    <property type="entry name" value="IPdP_isomerase"/>
</dbReference>
<dbReference type="GO" id="GO:0016491">
    <property type="term" value="F:oxidoreductase activity"/>
    <property type="evidence" value="ECO:0007669"/>
    <property type="project" value="InterPro"/>
</dbReference>
<evidence type="ECO:0000256" key="7">
    <source>
        <dbReference type="ARBA" id="ARBA00022842"/>
    </source>
</evidence>
<evidence type="ECO:0000313" key="15">
    <source>
        <dbReference type="EMBL" id="KAL0266202.1"/>
    </source>
</evidence>
<comment type="cofactor">
    <cofactor evidence="1">
        <name>FMN</name>
        <dbReference type="ChEBI" id="CHEBI:58210"/>
    </cofactor>
</comment>
<name>A0AAW2H914_9NEOP</name>
<keyword evidence="10" id="KW-0413">Isomerase</keyword>
<dbReference type="SUPFAM" id="SSF53901">
    <property type="entry name" value="Thiolase-like"/>
    <property type="match status" value="2"/>
</dbReference>
<gene>
    <name evidence="15" type="ORF">PYX00_011919</name>
</gene>
<evidence type="ECO:0000256" key="2">
    <source>
        <dbReference type="ARBA" id="ARBA00007061"/>
    </source>
</evidence>
<dbReference type="AlphaFoldDB" id="A0AAW2H914"/>
<evidence type="ECO:0000256" key="6">
    <source>
        <dbReference type="ARBA" id="ARBA00022723"/>
    </source>
</evidence>
<keyword evidence="7" id="KW-0460">Magnesium</keyword>
<dbReference type="Pfam" id="PF01154">
    <property type="entry name" value="HMG_CoA_synt_N"/>
    <property type="match status" value="1"/>
</dbReference>
<dbReference type="SUPFAM" id="SSF51395">
    <property type="entry name" value="FMN-linked oxidoreductases"/>
    <property type="match status" value="1"/>
</dbReference>
<organism evidence="15">
    <name type="scientific">Menopon gallinae</name>
    <name type="common">poultry shaft louse</name>
    <dbReference type="NCBI Taxonomy" id="328185"/>
    <lineage>
        <taxon>Eukaryota</taxon>
        <taxon>Metazoa</taxon>
        <taxon>Ecdysozoa</taxon>
        <taxon>Arthropoda</taxon>
        <taxon>Hexapoda</taxon>
        <taxon>Insecta</taxon>
        <taxon>Pterygota</taxon>
        <taxon>Neoptera</taxon>
        <taxon>Paraneoptera</taxon>
        <taxon>Psocodea</taxon>
        <taxon>Troctomorpha</taxon>
        <taxon>Phthiraptera</taxon>
        <taxon>Amblycera</taxon>
        <taxon>Menoponidae</taxon>
        <taxon>Menopon</taxon>
    </lineage>
</organism>
<keyword evidence="3" id="KW-0963">Cytoplasm</keyword>
<evidence type="ECO:0000259" key="13">
    <source>
        <dbReference type="Pfam" id="PF01154"/>
    </source>
</evidence>
<dbReference type="InterPro" id="IPR000262">
    <property type="entry name" value="FMN-dep_DH"/>
</dbReference>
<evidence type="ECO:0000256" key="9">
    <source>
        <dbReference type="ARBA" id="ARBA00023229"/>
    </source>
</evidence>
<evidence type="ECO:0000256" key="5">
    <source>
        <dbReference type="ARBA" id="ARBA00022643"/>
    </source>
</evidence>
<accession>A0AAW2H914</accession>
<evidence type="ECO:0000256" key="4">
    <source>
        <dbReference type="ARBA" id="ARBA00022630"/>
    </source>
</evidence>
<comment type="similarity">
    <text evidence="2">Belongs to the thiolase-like superfamily. HMG-CoA synthase family.</text>
</comment>
<dbReference type="GO" id="GO:0046872">
    <property type="term" value="F:metal ion binding"/>
    <property type="evidence" value="ECO:0007669"/>
    <property type="project" value="UniProtKB-KW"/>
</dbReference>
<dbReference type="InterPro" id="IPR013528">
    <property type="entry name" value="HMG_CoA_synth_N"/>
</dbReference>
<dbReference type="InterPro" id="IPR013785">
    <property type="entry name" value="Aldolase_TIM"/>
</dbReference>
<feature type="domain" description="Hydroxymethylglutaryl-coenzyme A synthase N-terminal" evidence="13">
    <location>
        <begin position="3"/>
        <end position="181"/>
    </location>
</feature>
<dbReference type="PANTHER" id="PTHR43665">
    <property type="entry name" value="ISOPENTENYL-DIPHOSPHATE DELTA-ISOMERASE"/>
    <property type="match status" value="1"/>
</dbReference>
<dbReference type="EMBL" id="JARGDH010000006">
    <property type="protein sequence ID" value="KAL0266202.1"/>
    <property type="molecule type" value="Genomic_DNA"/>
</dbReference>
<dbReference type="GO" id="GO:0004421">
    <property type="term" value="F:hydroxymethylglutaryl-CoA synthase activity"/>
    <property type="evidence" value="ECO:0007669"/>
    <property type="project" value="InterPro"/>
</dbReference>
<dbReference type="CDD" id="cd00827">
    <property type="entry name" value="init_cond_enzymes"/>
    <property type="match status" value="1"/>
</dbReference>
<sequence length="623" mass="69186">MHFGISDIQLFVPQNYLSLRTLVQYRAKEDPLWKEKLSRAVKLTGQKGLRFPYKDQDSVALASEAVLKLLKNNERDLEQLRVFIGGTETGVDFSKSFTSYVQEALASANVVLPTSYASFQVQHACASGVYALFSALALLQMGSRRLESEWGLVIASDISRYLAPSTAEVTQGAGAVALLLETQPKLLRVDLSSIGYSSRGVDDFFRPLDSLTAKVKGRYSIECFNEAFKEAFLNFCQRKQAYPETVLASVSLVVLHTPYAEMPISALKPILREFYSQEEEEVEKYIQSRYVPASCSIAKEVGNLYSASIFASLMAGLKAMYEQLGVEIVGKRVLFASYGSGGMSRARAFNRDLAQVANSLGLAMGLGSHKLLKVSPEAIKDFQVKKWANDVPIFSNIGAVQLLDTSYKWLEEVNKTLEVQAQVIHLNSLQELMQPEGERCFYGIKEAISRFVDYSSLPVIVKETGCGLRAQEVEWLLKQGVAYVDIAGSGGTNWGLVESYRHTQASQKRIQETWKDWGIPSAYTLFNLTKEQRAKCLVSGGMSEALSPVKALVLGASLVGFAHGVLKAWSEEGREGVIRFFQDQEKTLKEAMVLLGHSKLDDLDELQDLAIPLTFKEEAKQWQ</sequence>
<comment type="subunit">
    <text evidence="11">Homooctamer. Dimer of tetramers.</text>
</comment>
<comment type="caution">
    <text evidence="15">The sequence shown here is derived from an EMBL/GenBank/DDBJ whole genome shotgun (WGS) entry which is preliminary data.</text>
</comment>
<feature type="domain" description="FMN-dependent dehydrogenase" evidence="12">
    <location>
        <begin position="447"/>
        <end position="605"/>
    </location>
</feature>
<keyword evidence="4" id="KW-0285">Flavoprotein</keyword>
<proteinExistence type="inferred from homology"/>
<dbReference type="GO" id="GO:0010181">
    <property type="term" value="F:FMN binding"/>
    <property type="evidence" value="ECO:0007669"/>
    <property type="project" value="InterPro"/>
</dbReference>
<dbReference type="Gene3D" id="3.20.20.70">
    <property type="entry name" value="Aldolase class I"/>
    <property type="match status" value="1"/>
</dbReference>
<dbReference type="GO" id="GO:0006084">
    <property type="term" value="P:acetyl-CoA metabolic process"/>
    <property type="evidence" value="ECO:0007669"/>
    <property type="project" value="InterPro"/>
</dbReference>
<dbReference type="InterPro" id="IPR016039">
    <property type="entry name" value="Thiolase-like"/>
</dbReference>
<keyword evidence="5" id="KW-0288">FMN</keyword>
<keyword evidence="6" id="KW-0479">Metal-binding</keyword>
<reference evidence="15" key="1">
    <citation type="journal article" date="2024" name="Gigascience">
        <title>Chromosome-level genome of the poultry shaft louse Menopon gallinae provides insight into the host-switching and adaptive evolution of parasitic lice.</title>
        <authorList>
            <person name="Xu Y."/>
            <person name="Ma L."/>
            <person name="Liu S."/>
            <person name="Liang Y."/>
            <person name="Liu Q."/>
            <person name="He Z."/>
            <person name="Tian L."/>
            <person name="Duan Y."/>
            <person name="Cai W."/>
            <person name="Li H."/>
            <person name="Song F."/>
        </authorList>
    </citation>
    <scope>NUCLEOTIDE SEQUENCE</scope>
    <source>
        <strain evidence="15">Cailab_2023a</strain>
    </source>
</reference>
<keyword evidence="9" id="KW-0414">Isoprene biosynthesis</keyword>
<evidence type="ECO:0008006" key="16">
    <source>
        <dbReference type="Google" id="ProtNLM"/>
    </source>
</evidence>
<evidence type="ECO:0000259" key="14">
    <source>
        <dbReference type="Pfam" id="PF08540"/>
    </source>
</evidence>
<evidence type="ECO:0000256" key="1">
    <source>
        <dbReference type="ARBA" id="ARBA00001917"/>
    </source>
</evidence>
<dbReference type="PANTHER" id="PTHR43665:SF1">
    <property type="entry name" value="ISOPENTENYL-DIPHOSPHATE DELTA-ISOMERASE"/>
    <property type="match status" value="1"/>
</dbReference>
<dbReference type="Pfam" id="PF08540">
    <property type="entry name" value="HMG_CoA_synt_C"/>
    <property type="match status" value="1"/>
</dbReference>
<feature type="domain" description="Hydroxymethylglutaryl-coenzyme A synthase C-terminal" evidence="14">
    <location>
        <begin position="286"/>
        <end position="344"/>
    </location>
</feature>
<keyword evidence="8" id="KW-0521">NADP</keyword>
<evidence type="ECO:0000256" key="11">
    <source>
        <dbReference type="ARBA" id="ARBA00025810"/>
    </source>
</evidence>
<dbReference type="Gene3D" id="3.40.47.10">
    <property type="match status" value="1"/>
</dbReference>
<evidence type="ECO:0000259" key="12">
    <source>
        <dbReference type="Pfam" id="PF01070"/>
    </source>
</evidence>
<protein>
    <recommendedName>
        <fullName evidence="16">Type 2 isopentenyl diphosphate isomerase</fullName>
    </recommendedName>
</protein>